<dbReference type="GO" id="GO:0008234">
    <property type="term" value="F:cysteine-type peptidase activity"/>
    <property type="evidence" value="ECO:0007669"/>
    <property type="project" value="InterPro"/>
</dbReference>
<dbReference type="Pfam" id="PF02902">
    <property type="entry name" value="Peptidase_C48"/>
    <property type="match status" value="1"/>
</dbReference>
<gene>
    <name evidence="6" type="ORF">R3W88_022519</name>
</gene>
<evidence type="ECO:0000313" key="7">
    <source>
        <dbReference type="Proteomes" id="UP001311915"/>
    </source>
</evidence>
<dbReference type="PANTHER" id="PTHR48450:SF1">
    <property type="entry name" value="DUF1985 DOMAIN-CONTAINING PROTEIN"/>
    <property type="match status" value="1"/>
</dbReference>
<dbReference type="SUPFAM" id="SSF54001">
    <property type="entry name" value="Cysteine proteinases"/>
    <property type="match status" value="1"/>
</dbReference>
<comment type="caution">
    <text evidence="6">The sequence shown here is derived from an EMBL/GenBank/DDBJ whole genome shotgun (WGS) entry which is preliminary data.</text>
</comment>
<reference evidence="6 7" key="1">
    <citation type="submission" date="2023-10" db="EMBL/GenBank/DDBJ databases">
        <title>Genome-Wide Identification Analysis in wild type Solanum Pinnatisectum Reveals Some Genes Defensing Phytophthora Infestans.</title>
        <authorList>
            <person name="Sun C."/>
        </authorList>
    </citation>
    <scope>NUCLEOTIDE SEQUENCE [LARGE SCALE GENOMIC DNA]</scope>
    <source>
        <strain evidence="6">LQN</strain>
        <tissue evidence="6">Leaf</tissue>
    </source>
</reference>
<name>A0AAV9LUY5_9SOLN</name>
<evidence type="ECO:0000256" key="1">
    <source>
        <dbReference type="ARBA" id="ARBA00005234"/>
    </source>
</evidence>
<evidence type="ECO:0000256" key="3">
    <source>
        <dbReference type="ARBA" id="ARBA00022801"/>
    </source>
</evidence>
<comment type="similarity">
    <text evidence="1">Belongs to the peptidase C48 family.</text>
</comment>
<feature type="region of interest" description="Disordered" evidence="4">
    <location>
        <begin position="177"/>
        <end position="210"/>
    </location>
</feature>
<dbReference type="GO" id="GO:0006508">
    <property type="term" value="P:proteolysis"/>
    <property type="evidence" value="ECO:0007669"/>
    <property type="project" value="UniProtKB-KW"/>
</dbReference>
<protein>
    <recommendedName>
        <fullName evidence="5">Ubiquitin-like protease family profile domain-containing protein</fullName>
    </recommendedName>
</protein>
<sequence>MRIRNCVAQGQIHRCCMALELECSTRKALVIRVNGTILKFTLRTFALITGLNCVGVTGYFKFKSQEPNKLIVQCSDRQTHQIMIQMVHHFMEKNPDDDFQDEPPPSYKVKGKRKIGQPVSAVKKKRKQQSTAAYQTARNKQSSQVLKRAAKKVGCPKVVRKKLEVVIKNTTTRTSLPTMEFERPSGQFDAENKQTDGRSKSGSKDDKKGVCVNSSMRNLINMNDVFSASRSVVPKTSIEDQIKINHDQTPLPSHRIRRPDPFNTSPYLTTFGSSASSSSVQPLIFELKHPFIFDLISGNHDISLWDAYCSWHDQDYYKKKKADTPVPMNFGVDLKAKYEVGSRYKYTIVDCYVDLDSDVCCVDEEHIIGEYIRGYKMHVGIPWHLVDHIFVLAVASLNDKRINVYESYSAEGHDAAIKIEVKNLAQLIRLKLTMNDYYKNIGLDISLSQEEYEFFEIIFIENIPQQEHESLDCGIYMLAYAEWLSYGQGNPPGNFDAMFLRSRYGAIL</sequence>
<dbReference type="Gene3D" id="3.40.395.10">
    <property type="entry name" value="Adenoviral Proteinase, Chain A"/>
    <property type="match status" value="1"/>
</dbReference>
<dbReference type="EMBL" id="JAWPEI010000004">
    <property type="protein sequence ID" value="KAK4729531.1"/>
    <property type="molecule type" value="Genomic_DNA"/>
</dbReference>
<keyword evidence="7" id="KW-1185">Reference proteome</keyword>
<organism evidence="6 7">
    <name type="scientific">Solanum pinnatisectum</name>
    <name type="common">tansyleaf nightshade</name>
    <dbReference type="NCBI Taxonomy" id="50273"/>
    <lineage>
        <taxon>Eukaryota</taxon>
        <taxon>Viridiplantae</taxon>
        <taxon>Streptophyta</taxon>
        <taxon>Embryophyta</taxon>
        <taxon>Tracheophyta</taxon>
        <taxon>Spermatophyta</taxon>
        <taxon>Magnoliopsida</taxon>
        <taxon>eudicotyledons</taxon>
        <taxon>Gunneridae</taxon>
        <taxon>Pentapetalae</taxon>
        <taxon>asterids</taxon>
        <taxon>lamiids</taxon>
        <taxon>Solanales</taxon>
        <taxon>Solanaceae</taxon>
        <taxon>Solanoideae</taxon>
        <taxon>Solaneae</taxon>
        <taxon>Solanum</taxon>
    </lineage>
</organism>
<dbReference type="InterPro" id="IPR038765">
    <property type="entry name" value="Papain-like_cys_pep_sf"/>
</dbReference>
<feature type="region of interest" description="Disordered" evidence="4">
    <location>
        <begin position="94"/>
        <end position="143"/>
    </location>
</feature>
<feature type="compositionally biased region" description="Basic and acidic residues" evidence="4">
    <location>
        <begin position="190"/>
        <end position="209"/>
    </location>
</feature>
<evidence type="ECO:0000259" key="5">
    <source>
        <dbReference type="Pfam" id="PF02902"/>
    </source>
</evidence>
<dbReference type="InterPro" id="IPR003653">
    <property type="entry name" value="Peptidase_C48_C"/>
</dbReference>
<evidence type="ECO:0000313" key="6">
    <source>
        <dbReference type="EMBL" id="KAK4729531.1"/>
    </source>
</evidence>
<proteinExistence type="inferred from homology"/>
<keyword evidence="3" id="KW-0378">Hydrolase</keyword>
<evidence type="ECO:0000256" key="4">
    <source>
        <dbReference type="SAM" id="MobiDB-lite"/>
    </source>
</evidence>
<evidence type="ECO:0000256" key="2">
    <source>
        <dbReference type="ARBA" id="ARBA00022670"/>
    </source>
</evidence>
<dbReference type="PANTHER" id="PTHR48450">
    <property type="entry name" value="DUF1985 DOMAIN-CONTAINING PROTEIN"/>
    <property type="match status" value="1"/>
</dbReference>
<dbReference type="Proteomes" id="UP001311915">
    <property type="component" value="Unassembled WGS sequence"/>
</dbReference>
<feature type="domain" description="Ubiquitin-like protease family profile" evidence="5">
    <location>
        <begin position="391"/>
        <end position="491"/>
    </location>
</feature>
<dbReference type="AlphaFoldDB" id="A0AAV9LUY5"/>
<feature type="compositionally biased region" description="Polar residues" evidence="4">
    <location>
        <begin position="129"/>
        <end position="143"/>
    </location>
</feature>
<accession>A0AAV9LUY5</accession>
<keyword evidence="2" id="KW-0645">Protease</keyword>